<evidence type="ECO:0000313" key="5">
    <source>
        <dbReference type="Proteomes" id="UP000184330"/>
    </source>
</evidence>
<dbReference type="EMBL" id="FJOG01000033">
    <property type="protein sequence ID" value="CZR65896.1"/>
    <property type="molecule type" value="Genomic_DNA"/>
</dbReference>
<name>A0A1L7XLS2_9HELO</name>
<dbReference type="InterPro" id="IPR036291">
    <property type="entry name" value="NAD(P)-bd_dom_sf"/>
</dbReference>
<sequence>MSTIKNVAVIGGSGNLGPAVVQALLDAGFSVTALTRIESKATFPSAVKVAKVDYSSSSSIAEALKGQDAVVSTIATLALKQQEAIIEESVKAGVKRFIPSEFGVNTQKVTGGTKKILGTKIALQGELEKAAKANPDFSWTGISTGLFFDWGLKVGFLGFNIKEKKATIFDSGNEPFTGTNLPYIGLAVASILKNPASTANKYIEVASFVTTQNEILKAFEEESGSKWTVEKKDTETFAKIADEKLAKGDYSSFGDFLKVYLFADGKGQSPKESDLANKELGLPKDDLRATVKAVLA</sequence>
<dbReference type="PANTHER" id="PTHR47706">
    <property type="entry name" value="NMRA-LIKE FAMILY PROTEIN"/>
    <property type="match status" value="1"/>
</dbReference>
<keyword evidence="1" id="KW-0521">NADP</keyword>
<dbReference type="PANTHER" id="PTHR47706:SF9">
    <property type="entry name" value="NMRA-LIKE DOMAIN-CONTAINING PROTEIN-RELATED"/>
    <property type="match status" value="1"/>
</dbReference>
<dbReference type="Gene3D" id="3.40.50.720">
    <property type="entry name" value="NAD(P)-binding Rossmann-like Domain"/>
    <property type="match status" value="1"/>
</dbReference>
<proteinExistence type="predicted"/>
<reference evidence="4 5" key="1">
    <citation type="submission" date="2016-03" db="EMBL/GenBank/DDBJ databases">
        <authorList>
            <person name="Ploux O."/>
        </authorList>
    </citation>
    <scope>NUCLEOTIDE SEQUENCE [LARGE SCALE GENOMIC DNA]</scope>
    <source>
        <strain evidence="4 5">UAMH 11012</strain>
    </source>
</reference>
<dbReference type="Pfam" id="PF05368">
    <property type="entry name" value="NmrA"/>
    <property type="match status" value="1"/>
</dbReference>
<evidence type="ECO:0000313" key="4">
    <source>
        <dbReference type="EMBL" id="CZR65896.1"/>
    </source>
</evidence>
<keyword evidence="5" id="KW-1185">Reference proteome</keyword>
<dbReference type="InterPro" id="IPR051609">
    <property type="entry name" value="NmrA/Isoflavone_reductase-like"/>
</dbReference>
<dbReference type="SUPFAM" id="SSF51735">
    <property type="entry name" value="NAD(P)-binding Rossmann-fold domains"/>
    <property type="match status" value="1"/>
</dbReference>
<gene>
    <name evidence="4" type="ORF">PAC_15796</name>
</gene>
<dbReference type="GO" id="GO:0016491">
    <property type="term" value="F:oxidoreductase activity"/>
    <property type="evidence" value="ECO:0007669"/>
    <property type="project" value="UniProtKB-KW"/>
</dbReference>
<dbReference type="STRING" id="576137.A0A1L7XLS2"/>
<dbReference type="Gene3D" id="3.90.25.10">
    <property type="entry name" value="UDP-galactose 4-epimerase, domain 1"/>
    <property type="match status" value="1"/>
</dbReference>
<accession>A0A1L7XLS2</accession>
<evidence type="ECO:0000259" key="3">
    <source>
        <dbReference type="Pfam" id="PF05368"/>
    </source>
</evidence>
<dbReference type="CDD" id="cd05259">
    <property type="entry name" value="PCBER_SDR_a"/>
    <property type="match status" value="1"/>
</dbReference>
<evidence type="ECO:0000256" key="1">
    <source>
        <dbReference type="ARBA" id="ARBA00022857"/>
    </source>
</evidence>
<dbReference type="Proteomes" id="UP000184330">
    <property type="component" value="Unassembled WGS sequence"/>
</dbReference>
<protein>
    <submittedName>
        <fullName evidence="4">Related to 2`-hydroxyisoflavone reductase</fullName>
    </submittedName>
</protein>
<organism evidence="4 5">
    <name type="scientific">Phialocephala subalpina</name>
    <dbReference type="NCBI Taxonomy" id="576137"/>
    <lineage>
        <taxon>Eukaryota</taxon>
        <taxon>Fungi</taxon>
        <taxon>Dikarya</taxon>
        <taxon>Ascomycota</taxon>
        <taxon>Pezizomycotina</taxon>
        <taxon>Leotiomycetes</taxon>
        <taxon>Helotiales</taxon>
        <taxon>Mollisiaceae</taxon>
        <taxon>Phialocephala</taxon>
        <taxon>Phialocephala fortinii species complex</taxon>
    </lineage>
</organism>
<feature type="domain" description="NmrA-like" evidence="3">
    <location>
        <begin position="5"/>
        <end position="244"/>
    </location>
</feature>
<dbReference type="AlphaFoldDB" id="A0A1L7XLS2"/>
<dbReference type="InterPro" id="IPR008030">
    <property type="entry name" value="NmrA-like"/>
</dbReference>
<dbReference type="InterPro" id="IPR045312">
    <property type="entry name" value="PCBER-like"/>
</dbReference>
<evidence type="ECO:0000256" key="2">
    <source>
        <dbReference type="ARBA" id="ARBA00023002"/>
    </source>
</evidence>
<keyword evidence="2" id="KW-0560">Oxidoreductase</keyword>
<dbReference type="OrthoDB" id="9984533at2759"/>